<feature type="binding site" evidence="11">
    <location>
        <position position="215"/>
    </location>
    <ligand>
        <name>S-adenosyl-L-methionine</name>
        <dbReference type="ChEBI" id="CHEBI:59789"/>
    </ligand>
</feature>
<keyword evidence="7 11" id="KW-0949">S-adenosyl-L-methionine</keyword>
<evidence type="ECO:0000256" key="5">
    <source>
        <dbReference type="ARBA" id="ARBA00022603"/>
    </source>
</evidence>
<evidence type="ECO:0000256" key="12">
    <source>
        <dbReference type="SAM" id="MobiDB-lite"/>
    </source>
</evidence>
<feature type="binding site" evidence="11">
    <location>
        <position position="242"/>
    </location>
    <ligand>
        <name>S-adenosyl-L-methionine</name>
        <dbReference type="ChEBI" id="CHEBI:59789"/>
    </ligand>
</feature>
<dbReference type="GO" id="GO:0000049">
    <property type="term" value="F:tRNA binding"/>
    <property type="evidence" value="ECO:0007669"/>
    <property type="project" value="UniProtKB-KW"/>
</dbReference>
<dbReference type="PROSITE" id="PS51686">
    <property type="entry name" value="SAM_MT_RSMB_NOP"/>
    <property type="match status" value="1"/>
</dbReference>
<dbReference type="Pfam" id="PF25376">
    <property type="entry name" value="Pre-PUA_NSUN2"/>
    <property type="match status" value="1"/>
</dbReference>
<keyword evidence="4" id="KW-0820">tRNA-binding</keyword>
<sequence length="732" mass="84471">MGRKHRKPNHFAQRKRYNKGKIALAPFDRRSEPYKEIVRENANFETYYKHEKVCPEDQFEKFMTAMRANLPTTFRITAFKGESKRLLEIVKEKLFTDYIAALKDLEEYDEEQLKPKSLCWYPDELAWQLQLTRKDIRRSEKLFRLHNFLIAETKSGNISRQECVSMIPPILLDVKSHHKCVDLCASPGSKTAQIIEALHSTSNGKIPSGYVVANDIDNKRCYMLVHQAKRLNSPCCLITNTDAGRFPNLFDRENKIIKFDRILADVPCSGDGTLRKNPDIWLKWSPGHAIGLHGMQYRIARRGAEMLAVGGRMVYSTCSINPLENEAVISRLIRECDGALEIVDASSYVKGLIYNKGMTSWEPATKDLRFFKSFDEVPVDTQTVIHKEMFPPDTETAAKYKLENCIRVLPHHQDTGAFFIALIEKKSLLPWEKEVDDKSIESSARKIVETESTKNGEEQPENAKKKRRVHYGYREDPFVFFEPNEEIFTSIKKFYELSDDFDPSCLLTRCNFGKKKNIYLCSPEMRDVLRKNEDIIKVINSGVKTFSRCDNNRNMECSFRLANEGLHNIDQFVGNRRRIHVENEDLVKILNNLNPIDPPKIRDLSETVQKQHSLIPSGSCIIHYKDDKIELHLVGWRGTSTFRAYIDVDDSVHMLRLLGSDISKYETNKFEEKAKREKTADDDTNIENNGKENTENVGISERTEEELLGEDELMDVNQQDITEAAEEELLAD</sequence>
<evidence type="ECO:0000313" key="14">
    <source>
        <dbReference type="EMBL" id="CAG9809084.1"/>
    </source>
</evidence>
<feature type="region of interest" description="Disordered" evidence="12">
    <location>
        <begin position="446"/>
        <end position="467"/>
    </location>
</feature>
<reference evidence="14" key="1">
    <citation type="submission" date="2022-01" db="EMBL/GenBank/DDBJ databases">
        <authorList>
            <person name="King R."/>
        </authorList>
    </citation>
    <scope>NUCLEOTIDE SEQUENCE</scope>
</reference>
<dbReference type="Pfam" id="PF01189">
    <property type="entry name" value="Methyltr_RsmB-F"/>
    <property type="match status" value="1"/>
</dbReference>
<dbReference type="GO" id="GO:0005737">
    <property type="term" value="C:cytoplasm"/>
    <property type="evidence" value="ECO:0007669"/>
    <property type="project" value="TreeGrafter"/>
</dbReference>
<comment type="similarity">
    <text evidence="2 11">Belongs to the class I-like SAM-binding methyltransferase superfamily. RsmB/NOP family.</text>
</comment>
<dbReference type="InterPro" id="IPR049560">
    <property type="entry name" value="MeTrfase_RsmB-F_NOP2_cat"/>
</dbReference>
<dbReference type="InterPro" id="IPR029063">
    <property type="entry name" value="SAM-dependent_MTases_sf"/>
</dbReference>
<evidence type="ECO:0000256" key="4">
    <source>
        <dbReference type="ARBA" id="ARBA00022555"/>
    </source>
</evidence>
<dbReference type="OrthoDB" id="6093671at2759"/>
<evidence type="ECO:0000256" key="1">
    <source>
        <dbReference type="ARBA" id="ARBA00004123"/>
    </source>
</evidence>
<evidence type="ECO:0000256" key="3">
    <source>
        <dbReference type="ARBA" id="ARBA00012629"/>
    </source>
</evidence>
<organism evidence="14 15">
    <name type="scientific">Chironomus riparius</name>
    <dbReference type="NCBI Taxonomy" id="315576"/>
    <lineage>
        <taxon>Eukaryota</taxon>
        <taxon>Metazoa</taxon>
        <taxon>Ecdysozoa</taxon>
        <taxon>Arthropoda</taxon>
        <taxon>Hexapoda</taxon>
        <taxon>Insecta</taxon>
        <taxon>Pterygota</taxon>
        <taxon>Neoptera</taxon>
        <taxon>Endopterygota</taxon>
        <taxon>Diptera</taxon>
        <taxon>Nematocera</taxon>
        <taxon>Chironomoidea</taxon>
        <taxon>Chironomidae</taxon>
        <taxon>Chironominae</taxon>
        <taxon>Chironomus</taxon>
    </lineage>
</organism>
<dbReference type="Proteomes" id="UP001153620">
    <property type="component" value="Chromosome 3"/>
</dbReference>
<reference evidence="14" key="2">
    <citation type="submission" date="2022-10" db="EMBL/GenBank/DDBJ databases">
        <authorList>
            <consortium name="ENA_rothamsted_submissions"/>
            <consortium name="culmorum"/>
            <person name="King R."/>
        </authorList>
    </citation>
    <scope>NUCLEOTIDE SEQUENCE</scope>
</reference>
<dbReference type="InterPro" id="IPR057285">
    <property type="entry name" value="Pre-PUA_NSUN2"/>
</dbReference>
<feature type="active site" description="Nucleophile" evidence="11">
    <location>
        <position position="318"/>
    </location>
</feature>
<dbReference type="Gene3D" id="3.40.50.150">
    <property type="entry name" value="Vaccinia Virus protein VP39"/>
    <property type="match status" value="1"/>
</dbReference>
<dbReference type="InterPro" id="IPR001678">
    <property type="entry name" value="MeTrfase_RsmB-F_NOP2_dom"/>
</dbReference>
<feature type="domain" description="SAM-dependent MTase RsmB/NOP-type" evidence="13">
    <location>
        <begin position="62"/>
        <end position="426"/>
    </location>
</feature>
<keyword evidence="15" id="KW-1185">Reference proteome</keyword>
<feature type="compositionally biased region" description="Basic and acidic residues" evidence="12">
    <location>
        <begin position="446"/>
        <end position="463"/>
    </location>
</feature>
<proteinExistence type="inferred from homology"/>
<dbReference type="PROSITE" id="PS01153">
    <property type="entry name" value="NOL1_NOP2_SUN"/>
    <property type="match status" value="1"/>
</dbReference>
<dbReference type="EMBL" id="OU895879">
    <property type="protein sequence ID" value="CAG9809084.1"/>
    <property type="molecule type" value="Genomic_DNA"/>
</dbReference>
<evidence type="ECO:0000256" key="7">
    <source>
        <dbReference type="ARBA" id="ARBA00022691"/>
    </source>
</evidence>
<dbReference type="PRINTS" id="PR02008">
    <property type="entry name" value="RCMTFAMILY"/>
</dbReference>
<dbReference type="PANTHER" id="PTHR22808:SF1">
    <property type="entry name" value="RNA CYTOSINE-C(5)-METHYLTRANSFERASE NSUN2-RELATED"/>
    <property type="match status" value="1"/>
</dbReference>
<evidence type="ECO:0000256" key="2">
    <source>
        <dbReference type="ARBA" id="ARBA00007494"/>
    </source>
</evidence>
<feature type="region of interest" description="Disordered" evidence="12">
    <location>
        <begin position="673"/>
        <end position="720"/>
    </location>
</feature>
<evidence type="ECO:0000259" key="13">
    <source>
        <dbReference type="PROSITE" id="PS51686"/>
    </source>
</evidence>
<feature type="binding site" evidence="11">
    <location>
        <position position="265"/>
    </location>
    <ligand>
        <name>S-adenosyl-L-methionine</name>
        <dbReference type="ChEBI" id="CHEBI:59789"/>
    </ligand>
</feature>
<feature type="compositionally biased region" description="Acidic residues" evidence="12">
    <location>
        <begin position="703"/>
        <end position="714"/>
    </location>
</feature>
<gene>
    <name evidence="14" type="ORF">CHIRRI_LOCUS11914</name>
</gene>
<keyword evidence="10" id="KW-0539">Nucleus</keyword>
<evidence type="ECO:0000256" key="10">
    <source>
        <dbReference type="ARBA" id="ARBA00023242"/>
    </source>
</evidence>
<dbReference type="InterPro" id="IPR023270">
    <property type="entry name" value="RCMT_NCL1"/>
</dbReference>
<name>A0A9N9S4H0_9DIPT</name>
<dbReference type="GO" id="GO:0016428">
    <property type="term" value="F:tRNA (cytidine-5-)-methyltransferase activity"/>
    <property type="evidence" value="ECO:0007669"/>
    <property type="project" value="InterPro"/>
</dbReference>
<evidence type="ECO:0000313" key="15">
    <source>
        <dbReference type="Proteomes" id="UP001153620"/>
    </source>
</evidence>
<comment type="subcellular location">
    <subcellularLocation>
        <location evidence="1">Nucleus</location>
    </subcellularLocation>
</comment>
<evidence type="ECO:0000256" key="6">
    <source>
        <dbReference type="ARBA" id="ARBA00022679"/>
    </source>
</evidence>
<keyword evidence="9 11" id="KW-0694">RNA-binding</keyword>
<comment type="caution">
    <text evidence="11">Lacks conserved residue(s) required for the propagation of feature annotation.</text>
</comment>
<dbReference type="EC" id="2.1.1.203" evidence="3"/>
<evidence type="ECO:0000256" key="8">
    <source>
        <dbReference type="ARBA" id="ARBA00022694"/>
    </source>
</evidence>
<dbReference type="InterPro" id="IPR023267">
    <property type="entry name" value="RCMT"/>
</dbReference>
<keyword evidence="6 11" id="KW-0808">Transferase</keyword>
<protein>
    <recommendedName>
        <fullName evidence="3">tRNA (cytosine(34)-C(5))-methyltransferase</fullName>
        <ecNumber evidence="3">2.1.1.203</ecNumber>
    </recommendedName>
</protein>
<evidence type="ECO:0000256" key="9">
    <source>
        <dbReference type="ARBA" id="ARBA00022884"/>
    </source>
</evidence>
<dbReference type="GO" id="GO:0030488">
    <property type="term" value="P:tRNA methylation"/>
    <property type="evidence" value="ECO:0007669"/>
    <property type="project" value="TreeGrafter"/>
</dbReference>
<dbReference type="GO" id="GO:0005634">
    <property type="term" value="C:nucleus"/>
    <property type="evidence" value="ECO:0007669"/>
    <property type="project" value="UniProtKB-SubCell"/>
</dbReference>
<keyword evidence="8" id="KW-0819">tRNA processing</keyword>
<accession>A0A9N9S4H0</accession>
<dbReference type="Pfam" id="PF25378">
    <property type="entry name" value="PUA_NSUN2"/>
    <property type="match status" value="1"/>
</dbReference>
<keyword evidence="5 11" id="KW-0489">Methyltransferase</keyword>
<dbReference type="PANTHER" id="PTHR22808">
    <property type="entry name" value="NCL1 YEAST -RELATED NOL1/NOP2/FMU SUN DOMAIN-CONTAINING"/>
    <property type="match status" value="1"/>
</dbReference>
<dbReference type="InterPro" id="IPR057286">
    <property type="entry name" value="PUA_NSUN2"/>
</dbReference>
<dbReference type="SUPFAM" id="SSF53335">
    <property type="entry name" value="S-adenosyl-L-methionine-dependent methyltransferases"/>
    <property type="match status" value="1"/>
</dbReference>
<dbReference type="InterPro" id="IPR018314">
    <property type="entry name" value="RsmB/NOL1/NOP2-like_CS"/>
</dbReference>
<dbReference type="PRINTS" id="PR02011">
    <property type="entry name" value="RCMTNCL1"/>
</dbReference>
<dbReference type="AlphaFoldDB" id="A0A9N9S4H0"/>
<evidence type="ECO:0000256" key="11">
    <source>
        <dbReference type="PROSITE-ProRule" id="PRU01023"/>
    </source>
</evidence>